<dbReference type="SUPFAM" id="SSF55729">
    <property type="entry name" value="Acyl-CoA N-acyltransferases (Nat)"/>
    <property type="match status" value="1"/>
</dbReference>
<dbReference type="PANTHER" id="PTHR31435">
    <property type="entry name" value="PROTEIN NATD1"/>
    <property type="match status" value="1"/>
</dbReference>
<name>A0A2Z5Y350_9ENTE</name>
<sequence length="96" mass="11096">MKIKMKIEEENLRFLLLDGEKEAGEMSWSEAGDELMIIDHTFVDDAYRGKGYAEDLIYCGVKKAREENKKILPLCPFASKEFQNKPQYSDVLAKMD</sequence>
<feature type="domain" description="N-acetyltransferase" evidence="1">
    <location>
        <begin position="6"/>
        <end position="93"/>
    </location>
</feature>
<accession>A0A2Z5Y350</accession>
<dbReference type="PANTHER" id="PTHR31435:SF10">
    <property type="entry name" value="BSR4717 PROTEIN"/>
    <property type="match status" value="1"/>
</dbReference>
<dbReference type="Pfam" id="PF14542">
    <property type="entry name" value="Acetyltransf_CG"/>
    <property type="match status" value="1"/>
</dbReference>
<dbReference type="PROSITE" id="PS51729">
    <property type="entry name" value="GNAT_YJDJ"/>
    <property type="match status" value="1"/>
</dbReference>
<evidence type="ECO:0000313" key="2">
    <source>
        <dbReference type="EMBL" id="BBC61163.1"/>
    </source>
</evidence>
<reference evidence="2 3" key="1">
    <citation type="submission" date="2018-01" db="EMBL/GenBank/DDBJ databases">
        <title>Whole genome sequence of Melissococcus plutonius DAT561.</title>
        <authorList>
            <person name="Okumura K."/>
            <person name="Takamatsu D."/>
            <person name="Okura M."/>
        </authorList>
    </citation>
    <scope>NUCLEOTIDE SEQUENCE [LARGE SCALE GENOMIC DNA]</scope>
    <source>
        <strain evidence="2 3">DAT561</strain>
    </source>
</reference>
<dbReference type="InterPro" id="IPR031165">
    <property type="entry name" value="GNAT_YJDJ"/>
</dbReference>
<dbReference type="Proteomes" id="UP000269226">
    <property type="component" value="Chromosome"/>
</dbReference>
<gene>
    <name evidence="2" type="ORF">DAT561_1053</name>
</gene>
<evidence type="ECO:0000259" key="1">
    <source>
        <dbReference type="PROSITE" id="PS51729"/>
    </source>
</evidence>
<protein>
    <submittedName>
        <fullName evidence="2">Acetyltransferase, GNAT family</fullName>
    </submittedName>
</protein>
<dbReference type="Gene3D" id="3.40.630.30">
    <property type="match status" value="1"/>
</dbReference>
<dbReference type="GO" id="GO:0016740">
    <property type="term" value="F:transferase activity"/>
    <property type="evidence" value="ECO:0007669"/>
    <property type="project" value="UniProtKB-KW"/>
</dbReference>
<organism evidence="2 3">
    <name type="scientific">Melissococcus plutonius</name>
    <dbReference type="NCBI Taxonomy" id="33970"/>
    <lineage>
        <taxon>Bacteria</taxon>
        <taxon>Bacillati</taxon>
        <taxon>Bacillota</taxon>
        <taxon>Bacilli</taxon>
        <taxon>Lactobacillales</taxon>
        <taxon>Enterococcaceae</taxon>
        <taxon>Melissococcus</taxon>
    </lineage>
</organism>
<dbReference type="AlphaFoldDB" id="A0A2Z5Y350"/>
<dbReference type="EMBL" id="AP018492">
    <property type="protein sequence ID" value="BBC61163.1"/>
    <property type="molecule type" value="Genomic_DNA"/>
</dbReference>
<keyword evidence="2" id="KW-0808">Transferase</keyword>
<dbReference type="InterPro" id="IPR045057">
    <property type="entry name" value="Gcn5-rel_NAT"/>
</dbReference>
<evidence type="ECO:0000313" key="3">
    <source>
        <dbReference type="Proteomes" id="UP000269226"/>
    </source>
</evidence>
<proteinExistence type="predicted"/>
<dbReference type="CDD" id="cd04301">
    <property type="entry name" value="NAT_SF"/>
    <property type="match status" value="1"/>
</dbReference>
<dbReference type="InterPro" id="IPR016181">
    <property type="entry name" value="Acyl_CoA_acyltransferase"/>
</dbReference>